<dbReference type="InterPro" id="IPR036107">
    <property type="entry name" value="CsrA_sf"/>
</dbReference>
<dbReference type="GO" id="GO:0006402">
    <property type="term" value="P:mRNA catabolic process"/>
    <property type="evidence" value="ECO:0007669"/>
    <property type="project" value="InterPro"/>
</dbReference>
<proteinExistence type="predicted"/>
<protein>
    <submittedName>
        <fullName evidence="1">Uncharacterized protein</fullName>
    </submittedName>
</protein>
<keyword evidence="2" id="KW-1185">Reference proteome</keyword>
<organism evidence="1 2">
    <name type="scientific">Solemya velesiana gill symbiont</name>
    <dbReference type="NCBI Taxonomy" id="1918948"/>
    <lineage>
        <taxon>Bacteria</taxon>
        <taxon>Pseudomonadati</taxon>
        <taxon>Pseudomonadota</taxon>
        <taxon>Gammaproteobacteria</taxon>
        <taxon>sulfur-oxidizing symbionts</taxon>
    </lineage>
</organism>
<evidence type="ECO:0000313" key="1">
    <source>
        <dbReference type="EMBL" id="OOZ37443.1"/>
    </source>
</evidence>
<dbReference type="AlphaFoldDB" id="A0A1T2KX79"/>
<dbReference type="Proteomes" id="UP000190896">
    <property type="component" value="Unassembled WGS sequence"/>
</dbReference>
<reference evidence="1 2" key="1">
    <citation type="submission" date="2016-11" db="EMBL/GenBank/DDBJ databases">
        <title>Mixed transmission modes and dynamic genome evolution in an obligate animal-bacterial symbiosis.</title>
        <authorList>
            <person name="Russell S.L."/>
            <person name="Corbett-Detig R.B."/>
            <person name="Cavanaugh C.M."/>
        </authorList>
    </citation>
    <scope>NUCLEOTIDE SEQUENCE [LARGE SCALE GENOMIC DNA]</scope>
    <source>
        <strain evidence="1">Se-Cadez</strain>
    </source>
</reference>
<dbReference type="GO" id="GO:0006109">
    <property type="term" value="P:regulation of carbohydrate metabolic process"/>
    <property type="evidence" value="ECO:0007669"/>
    <property type="project" value="InterPro"/>
</dbReference>
<dbReference type="EMBL" id="MPRJ01000010">
    <property type="protein sequence ID" value="OOZ37443.1"/>
    <property type="molecule type" value="Genomic_DNA"/>
</dbReference>
<dbReference type="SUPFAM" id="SSF117130">
    <property type="entry name" value="CsrA-like"/>
    <property type="match status" value="1"/>
</dbReference>
<accession>A0A1T2KX79</accession>
<evidence type="ECO:0000313" key="2">
    <source>
        <dbReference type="Proteomes" id="UP000190896"/>
    </source>
</evidence>
<name>A0A1T2KX79_9GAMM</name>
<dbReference type="GO" id="GO:0003723">
    <property type="term" value="F:RNA binding"/>
    <property type="evidence" value="ECO:0007669"/>
    <property type="project" value="InterPro"/>
</dbReference>
<comment type="caution">
    <text evidence="1">The sequence shown here is derived from an EMBL/GenBank/DDBJ whole genome shotgun (WGS) entry which is preliminary data.</text>
</comment>
<sequence>MAKTISVDQGTIITIANLIKMTVEEVKDGQVRLTFDAPEGVSHTTDLDGSIQIYIDSVSYTFTDGYRTSQHQSLGEVLGEIIDNLQLAPDRPISVVSNAAKSPREDA</sequence>
<gene>
    <name evidence="1" type="ORF">BOW51_02555</name>
</gene>